<organism evidence="2 3">
    <name type="scientific">Hymenobacter metallilatus</name>
    <dbReference type="NCBI Taxonomy" id="2493666"/>
    <lineage>
        <taxon>Bacteria</taxon>
        <taxon>Pseudomonadati</taxon>
        <taxon>Bacteroidota</taxon>
        <taxon>Cytophagia</taxon>
        <taxon>Cytophagales</taxon>
        <taxon>Hymenobacteraceae</taxon>
        <taxon>Hymenobacter</taxon>
    </lineage>
</organism>
<name>A0A3R9N6G8_9BACT</name>
<evidence type="ECO:0000259" key="1">
    <source>
        <dbReference type="Pfam" id="PF13250"/>
    </source>
</evidence>
<dbReference type="InterPro" id="IPR025280">
    <property type="entry name" value="SNIPE"/>
</dbReference>
<feature type="domain" description="SNIPE associated" evidence="1">
    <location>
        <begin position="4"/>
        <end position="49"/>
    </location>
</feature>
<proteinExistence type="predicted"/>
<keyword evidence="3" id="KW-1185">Reference proteome</keyword>
<sequence length="62" mass="7198">MTVVEPRVNKAFEANNRLTTARDASVSASYLNLKLQELYVVQEFQEKVQGKIRKQMREKELA</sequence>
<dbReference type="Proteomes" id="UP000280066">
    <property type="component" value="Unassembled WGS sequence"/>
</dbReference>
<reference evidence="2 3" key="1">
    <citation type="submission" date="2018-12" db="EMBL/GenBank/DDBJ databases">
        <authorList>
            <person name="Feng G."/>
            <person name="Zhu H."/>
        </authorList>
    </citation>
    <scope>NUCLEOTIDE SEQUENCE [LARGE SCALE GENOMIC DNA]</scope>
    <source>
        <strain evidence="2 3">9PBR-2</strain>
    </source>
</reference>
<dbReference type="OrthoDB" id="9811665at2"/>
<dbReference type="Pfam" id="PF13250">
    <property type="entry name" value="SNIPE"/>
    <property type="match status" value="1"/>
</dbReference>
<dbReference type="AlphaFoldDB" id="A0A3R9N6G8"/>
<dbReference type="EMBL" id="RWIS01000016">
    <property type="protein sequence ID" value="RSK24595.1"/>
    <property type="molecule type" value="Genomic_DNA"/>
</dbReference>
<comment type="caution">
    <text evidence="2">The sequence shown here is derived from an EMBL/GenBank/DDBJ whole genome shotgun (WGS) entry which is preliminary data.</text>
</comment>
<protein>
    <submittedName>
        <fullName evidence="2">DUF4041 domain-containing protein</fullName>
    </submittedName>
</protein>
<evidence type="ECO:0000313" key="3">
    <source>
        <dbReference type="Proteomes" id="UP000280066"/>
    </source>
</evidence>
<gene>
    <name evidence="2" type="ORF">EI290_19810</name>
</gene>
<accession>A0A3R9N6G8</accession>
<evidence type="ECO:0000313" key="2">
    <source>
        <dbReference type="EMBL" id="RSK24595.1"/>
    </source>
</evidence>